<gene>
    <name evidence="3" type="ORF">DU40_17875</name>
</gene>
<dbReference type="PANTHER" id="PTHR48090:SF7">
    <property type="entry name" value="RFBJ PROTEIN"/>
    <property type="match status" value="1"/>
</dbReference>
<dbReference type="InterPro" id="IPR001173">
    <property type="entry name" value="Glyco_trans_2-like"/>
</dbReference>
<evidence type="ECO:0000313" key="4">
    <source>
        <dbReference type="Proteomes" id="UP000034597"/>
    </source>
</evidence>
<reference evidence="3 4" key="1">
    <citation type="journal article" date="2015" name="ISME J.">
        <title>Genomic and phenotypic differentiation among Methanosarcina mazei populations from Columbia River sediment.</title>
        <authorList>
            <person name="Youngblut N.D."/>
            <person name="Wirth J.S."/>
            <person name="Henriksen J.R."/>
            <person name="Smith M."/>
            <person name="Simon H."/>
            <person name="Metcalf W.W."/>
            <person name="Whitaker R.J."/>
        </authorList>
    </citation>
    <scope>NUCLEOTIDE SEQUENCE [LARGE SCALE GENOMIC DNA]</scope>
    <source>
        <strain evidence="3 4">2.F.T.0.2</strain>
    </source>
</reference>
<dbReference type="RefSeq" id="WP_048045767.1">
    <property type="nucleotide sequence ID" value="NZ_JJOT01000097.1"/>
</dbReference>
<name>A0A0F8BFP3_METMZ</name>
<dbReference type="EMBL" id="JJOT01000097">
    <property type="protein sequence ID" value="KKG00531.1"/>
    <property type="molecule type" value="Genomic_DNA"/>
</dbReference>
<evidence type="ECO:0000256" key="1">
    <source>
        <dbReference type="SAM" id="Phobius"/>
    </source>
</evidence>
<dbReference type="AlphaFoldDB" id="A0A0F8BFP3"/>
<evidence type="ECO:0000259" key="2">
    <source>
        <dbReference type="Pfam" id="PF00535"/>
    </source>
</evidence>
<accession>A0A0F8BFP3</accession>
<evidence type="ECO:0000313" key="3">
    <source>
        <dbReference type="EMBL" id="KKG00531.1"/>
    </source>
</evidence>
<keyword evidence="1" id="KW-0812">Transmembrane</keyword>
<keyword evidence="3" id="KW-0808">Transferase</keyword>
<dbReference type="Pfam" id="PF00535">
    <property type="entry name" value="Glycos_transf_2"/>
    <property type="match status" value="1"/>
</dbReference>
<keyword evidence="1" id="KW-1133">Transmembrane helix</keyword>
<dbReference type="Proteomes" id="UP000034597">
    <property type="component" value="Unassembled WGS sequence"/>
</dbReference>
<dbReference type="InterPro" id="IPR029044">
    <property type="entry name" value="Nucleotide-diphossugar_trans"/>
</dbReference>
<dbReference type="InterPro" id="IPR050256">
    <property type="entry name" value="Glycosyltransferase_2"/>
</dbReference>
<dbReference type="GO" id="GO:0016740">
    <property type="term" value="F:transferase activity"/>
    <property type="evidence" value="ECO:0007669"/>
    <property type="project" value="UniProtKB-KW"/>
</dbReference>
<dbReference type="Gene3D" id="3.90.550.10">
    <property type="entry name" value="Spore Coat Polysaccharide Biosynthesis Protein SpsA, Chain A"/>
    <property type="match status" value="1"/>
</dbReference>
<dbReference type="PANTHER" id="PTHR48090">
    <property type="entry name" value="UNDECAPRENYL-PHOSPHATE 4-DEOXY-4-FORMAMIDO-L-ARABINOSE TRANSFERASE-RELATED"/>
    <property type="match status" value="1"/>
</dbReference>
<dbReference type="SUPFAM" id="SSF53448">
    <property type="entry name" value="Nucleotide-diphospho-sugar transferases"/>
    <property type="match status" value="1"/>
</dbReference>
<feature type="transmembrane region" description="Helical" evidence="1">
    <location>
        <begin position="255"/>
        <end position="283"/>
    </location>
</feature>
<protein>
    <submittedName>
        <fullName evidence="3">Glycosyl transferase</fullName>
    </submittedName>
</protein>
<comment type="caution">
    <text evidence="3">The sequence shown here is derived from an EMBL/GenBank/DDBJ whole genome shotgun (WGS) entry which is preliminary data.</text>
</comment>
<dbReference type="PATRIC" id="fig|2209.60.peg.3832"/>
<sequence length="307" mass="34583">MYRKKSIGVAIPAYNESKLIEKTLGSVPPYVDKIYAVDDGSKDDTAEKIKNFDDSRIVLIQQKNGGVGAAVTAGYKKALEDHIDIVAVMAGDNQMDPQYLPDLLDPIIDGKAEYTKGNRLVNSKYRKGMSAWRSLGNYILSFLNKIASGYWDLEDPQNGYTAISSRALKKLNLNEVYKGYAFENDMLVKLNIHDISVKNVPIPARYADEKSKIRYSRFIVKTSFYFVKALIWRSWNKYVVKLNPIGAMYLSGSLLTVIGFFALFALDVLYILLGFSLFGVAAFSEILRNKFLDTKFSKEVEVTPLNE</sequence>
<dbReference type="CDD" id="cd04179">
    <property type="entry name" value="DPM_DPG-synthase_like"/>
    <property type="match status" value="1"/>
</dbReference>
<keyword evidence="1" id="KW-0472">Membrane</keyword>
<proteinExistence type="predicted"/>
<organism evidence="3 4">
    <name type="scientific">Methanosarcina mazei</name>
    <name type="common">Methanosarcina frisia</name>
    <dbReference type="NCBI Taxonomy" id="2209"/>
    <lineage>
        <taxon>Archaea</taxon>
        <taxon>Methanobacteriati</taxon>
        <taxon>Methanobacteriota</taxon>
        <taxon>Stenosarchaea group</taxon>
        <taxon>Methanomicrobia</taxon>
        <taxon>Methanosarcinales</taxon>
        <taxon>Methanosarcinaceae</taxon>
        <taxon>Methanosarcina</taxon>
    </lineage>
</organism>
<feature type="domain" description="Glycosyltransferase 2-like" evidence="2">
    <location>
        <begin position="9"/>
        <end position="170"/>
    </location>
</feature>